<gene>
    <name evidence="1" type="ORF">EV182_004506</name>
</gene>
<feature type="non-terminal residue" evidence="1">
    <location>
        <position position="78"/>
    </location>
</feature>
<name>A0ACC1HNS8_9FUNG</name>
<sequence>MDNNSTSSTPGSSNSEGYQRIIKDAVPHTQLPYESTLSFPFPSPRLAEIAKSAIDADPELDRNKVQRDLSVLDHCLVV</sequence>
<proteinExistence type="predicted"/>
<organism evidence="1 2">
    <name type="scientific">Spiromyces aspiralis</name>
    <dbReference type="NCBI Taxonomy" id="68401"/>
    <lineage>
        <taxon>Eukaryota</taxon>
        <taxon>Fungi</taxon>
        <taxon>Fungi incertae sedis</taxon>
        <taxon>Zoopagomycota</taxon>
        <taxon>Kickxellomycotina</taxon>
        <taxon>Kickxellomycetes</taxon>
        <taxon>Kickxellales</taxon>
        <taxon>Kickxellaceae</taxon>
        <taxon>Spiromyces</taxon>
    </lineage>
</organism>
<reference evidence="1" key="1">
    <citation type="submission" date="2022-06" db="EMBL/GenBank/DDBJ databases">
        <title>Phylogenomic reconstructions and comparative analyses of Kickxellomycotina fungi.</title>
        <authorList>
            <person name="Reynolds N.K."/>
            <person name="Stajich J.E."/>
            <person name="Barry K."/>
            <person name="Grigoriev I.V."/>
            <person name="Crous P."/>
            <person name="Smith M.E."/>
        </authorList>
    </citation>
    <scope>NUCLEOTIDE SEQUENCE</scope>
    <source>
        <strain evidence="1">RSA 2271</strain>
    </source>
</reference>
<comment type="caution">
    <text evidence="1">The sequence shown here is derived from an EMBL/GenBank/DDBJ whole genome shotgun (WGS) entry which is preliminary data.</text>
</comment>
<dbReference type="EMBL" id="JAMZIH010001395">
    <property type="protein sequence ID" value="KAJ1678230.1"/>
    <property type="molecule type" value="Genomic_DNA"/>
</dbReference>
<dbReference type="Proteomes" id="UP001145114">
    <property type="component" value="Unassembled WGS sequence"/>
</dbReference>
<evidence type="ECO:0000313" key="1">
    <source>
        <dbReference type="EMBL" id="KAJ1678230.1"/>
    </source>
</evidence>
<protein>
    <submittedName>
        <fullName evidence="1">Uncharacterized protein</fullName>
    </submittedName>
</protein>
<evidence type="ECO:0000313" key="2">
    <source>
        <dbReference type="Proteomes" id="UP001145114"/>
    </source>
</evidence>
<accession>A0ACC1HNS8</accession>
<keyword evidence="2" id="KW-1185">Reference proteome</keyword>